<dbReference type="InterPro" id="IPR036388">
    <property type="entry name" value="WH-like_DNA-bd_sf"/>
</dbReference>
<dbReference type="SUPFAM" id="SSF46785">
    <property type="entry name" value="Winged helix' DNA-binding domain"/>
    <property type="match status" value="1"/>
</dbReference>
<accession>A0A510XYP7</accession>
<feature type="domain" description="N-acetyltransferase" evidence="2">
    <location>
        <begin position="171"/>
        <end position="310"/>
    </location>
</feature>
<dbReference type="InterPro" id="IPR036390">
    <property type="entry name" value="WH_DNA-bd_sf"/>
</dbReference>
<dbReference type="InterPro" id="IPR016181">
    <property type="entry name" value="Acyl_CoA_acyltransferase"/>
</dbReference>
<comment type="caution">
    <text evidence="3">The sequence shown here is derived from an EMBL/GenBank/DDBJ whole genome shotgun (WGS) entry which is preliminary data.</text>
</comment>
<sequence>MKPFNELGHIALGTALRQLAAQVSKDAEKTYEKFSFEIETKWFPVFYVLASKGADSVVNIAKEINHSHVSVSKIIKEMKASYLIDSYKSVEDSRITLVQLNKRAKAMIPAMQKQCDAIDVAMKQLKQEAGVDLWEALTVIDRHLRFRPISSRVDENIEDIRVVDYAPKYQYAFKDLNVEWISKYWELEEPDYIALNEPENYILNHSGTILIALDKGNPVGCCALIKMDADNYELAKMAVSQKAQGNGIGLILGEKIIERAKLMGIKRLYLESNSVLTPAINLYEKLGFSHIEGATSPYERCNVQMELHLTNAKFS</sequence>
<dbReference type="Gene3D" id="1.10.10.10">
    <property type="entry name" value="Winged helix-like DNA-binding domain superfamily/Winged helix DNA-binding domain"/>
    <property type="match status" value="1"/>
</dbReference>
<dbReference type="Pfam" id="PF00583">
    <property type="entry name" value="Acetyltransf_1"/>
    <property type="match status" value="1"/>
</dbReference>
<evidence type="ECO:0000313" key="3">
    <source>
        <dbReference type="EMBL" id="GEK56153.1"/>
    </source>
</evidence>
<reference evidence="3 4" key="1">
    <citation type="submission" date="2019-07" db="EMBL/GenBank/DDBJ databases">
        <title>Whole genome shotgun sequence of Pseudoalteromonas espejiana NBRC 102222.</title>
        <authorList>
            <person name="Hosoyama A."/>
            <person name="Uohara A."/>
            <person name="Ohji S."/>
            <person name="Ichikawa N."/>
        </authorList>
    </citation>
    <scope>NUCLEOTIDE SEQUENCE [LARGE SCALE GENOMIC DNA]</scope>
    <source>
        <strain evidence="3 4">NBRC 102222</strain>
    </source>
</reference>
<organism evidence="3 4">
    <name type="scientific">Pseudoalteromonas espejiana</name>
    <dbReference type="NCBI Taxonomy" id="28107"/>
    <lineage>
        <taxon>Bacteria</taxon>
        <taxon>Pseudomonadati</taxon>
        <taxon>Pseudomonadota</taxon>
        <taxon>Gammaproteobacteria</taxon>
        <taxon>Alteromonadales</taxon>
        <taxon>Pseudoalteromonadaceae</taxon>
        <taxon>Pseudoalteromonas</taxon>
    </lineage>
</organism>
<evidence type="ECO:0000313" key="4">
    <source>
        <dbReference type="Proteomes" id="UP000321419"/>
    </source>
</evidence>
<dbReference type="GO" id="GO:0008080">
    <property type="term" value="F:N-acetyltransferase activity"/>
    <property type="evidence" value="ECO:0007669"/>
    <property type="project" value="InterPro"/>
</dbReference>
<dbReference type="CDD" id="cd04301">
    <property type="entry name" value="NAT_SF"/>
    <property type="match status" value="1"/>
</dbReference>
<dbReference type="PROSITE" id="PS51186">
    <property type="entry name" value="GNAT"/>
    <property type="match status" value="1"/>
</dbReference>
<keyword evidence="1" id="KW-0808">Transferase</keyword>
<keyword evidence="4" id="KW-1185">Reference proteome</keyword>
<name>A0A510XYP7_9GAMM</name>
<dbReference type="Gene3D" id="3.40.630.30">
    <property type="match status" value="1"/>
</dbReference>
<dbReference type="AlphaFoldDB" id="A0A510XYP7"/>
<dbReference type="EMBL" id="BJUM01000032">
    <property type="protein sequence ID" value="GEK56153.1"/>
    <property type="molecule type" value="Genomic_DNA"/>
</dbReference>
<dbReference type="PANTHER" id="PTHR13947">
    <property type="entry name" value="GNAT FAMILY N-ACETYLTRANSFERASE"/>
    <property type="match status" value="1"/>
</dbReference>
<dbReference type="Proteomes" id="UP000321419">
    <property type="component" value="Unassembled WGS sequence"/>
</dbReference>
<dbReference type="RefSeq" id="WP_089348831.1">
    <property type="nucleotide sequence ID" value="NZ_BJUM01000032.1"/>
</dbReference>
<dbReference type="InterPro" id="IPR000182">
    <property type="entry name" value="GNAT_dom"/>
</dbReference>
<proteinExistence type="predicted"/>
<evidence type="ECO:0000259" key="2">
    <source>
        <dbReference type="PROSITE" id="PS51186"/>
    </source>
</evidence>
<dbReference type="InterPro" id="IPR050769">
    <property type="entry name" value="NAT_camello-type"/>
</dbReference>
<dbReference type="SUPFAM" id="SSF55729">
    <property type="entry name" value="Acyl-CoA N-acyltransferases (Nat)"/>
    <property type="match status" value="1"/>
</dbReference>
<evidence type="ECO:0000256" key="1">
    <source>
        <dbReference type="ARBA" id="ARBA00022679"/>
    </source>
</evidence>
<dbReference type="PANTHER" id="PTHR13947:SF37">
    <property type="entry name" value="LD18367P"/>
    <property type="match status" value="1"/>
</dbReference>
<gene>
    <name evidence="3" type="ORF">PES01_29980</name>
</gene>
<protein>
    <submittedName>
        <fullName evidence="3">MarR family transcriptional regulator</fullName>
    </submittedName>
</protein>
<dbReference type="OrthoDB" id="1431064at2"/>